<feature type="compositionally biased region" description="Basic and acidic residues" evidence="1">
    <location>
        <begin position="64"/>
        <end position="82"/>
    </location>
</feature>
<feature type="region of interest" description="Disordered" evidence="1">
    <location>
        <begin position="322"/>
        <end position="342"/>
    </location>
</feature>
<accession>A0A1G9QIE1</accession>
<feature type="compositionally biased region" description="Basic and acidic residues" evidence="1">
    <location>
        <begin position="1041"/>
        <end position="1052"/>
    </location>
</feature>
<sequence>MVGVRLADDRRARIPFALLGVLLLVSSATYATTLSTGGPLRHDDSVATAMDRASASTSSALRSAVKDAARDAARNPVTERADTPAGRALNESTPFRDALRIRVYLAAYEQLGATRVRTSGVVAATSLPPVDDAADLAAAKRRVGIEQAANGTALRVTVRNLTTTAWRPPIDAGDDGEPEANRDTETDGETVVASETETVVLTVRTPVLLAHQRTTEYERRLNREPEDGPGLGRQLTARLAPVVWARSAGQLANAPISNVLGNRHVEVTANGGALATQRAVFGRDDPQARWGLQWARSHVALQDAHAVTSSKLGSVTERTYPPAPIDPVGTGAPPKLAGANRGENRTMTVGVNRTADVAFADLLAGRSGRSFAGTLRGSYRTETRLRTDVDLLRAGDEPAADSPGSNWTLVDEDHDSHYRVDGPAGTASRVGSERFAAFGRRVTEHHSVVRTWRRGNETRRTRGAWRDEYRVRVTVTGEYDPDGTAPERPVRPSFERGGALDGPNLAGVPARATDRLLDADRDSLARRVADGRLDDETVVLHGDRPDDLRRWVYADLADLRERVRRTTVTVSTRDVALGEANPPALLAAKLRERRASLVDAPASYDGVADRARVAARVAYLDRVLAELDARADAQRETSGVVDDALGDTALGSADGASRTLDAGDEVEPVGYRAVGDRGPNETVTLVPDGSPGYLTLSTVSNEHVAAVPENASYRPLAARNINVFAVPYGDGMDVLGSTVRSEPTVDLRSAGSTLVAANRTLDRTANATLRDRRDRLQASVQGSVVAVARETRGVVVAETSLSERAYRNAVGDAMARWDGTGHRALAVANGSFAAALAAEVRARDDLTAHETDRLRTRLRVTLGREVNSRRAAVPLDRTNETGSVVRDYAGKTAEKYATKAVEDAAAGAGKRGAKRYLSQSVDGVPAGLPVAPAPGYWYATVNLWWVTVEGSYLRFTVRAHTGTGDGSGSTLQYVRDGSAVTLDVDDDGSAERLGRSERISFEAHAAAFTAAPGGRWVGDVDGNADERSSGWEDGPGCVRAGDGRADRACHAE</sequence>
<name>A0A1G9QIE1_9EURY</name>
<dbReference type="AlphaFoldDB" id="A0A1G9QIE1"/>
<dbReference type="Proteomes" id="UP000199451">
    <property type="component" value="Unassembled WGS sequence"/>
</dbReference>
<feature type="region of interest" description="Disordered" evidence="1">
    <location>
        <begin position="1020"/>
        <end position="1052"/>
    </location>
</feature>
<dbReference type="EMBL" id="FNHL01000001">
    <property type="protein sequence ID" value="SDM10640.1"/>
    <property type="molecule type" value="Genomic_DNA"/>
</dbReference>
<reference evidence="3" key="1">
    <citation type="submission" date="2016-10" db="EMBL/GenBank/DDBJ databases">
        <authorList>
            <person name="Varghese N."/>
            <person name="Submissions S."/>
        </authorList>
    </citation>
    <scope>NUCLEOTIDE SEQUENCE [LARGE SCALE GENOMIC DNA]</scope>
    <source>
        <strain evidence="3">CGMCC 1.10119</strain>
    </source>
</reference>
<proteinExistence type="predicted"/>
<evidence type="ECO:0000313" key="3">
    <source>
        <dbReference type="Proteomes" id="UP000199451"/>
    </source>
</evidence>
<gene>
    <name evidence="2" type="ORF">SAMN04487949_0871</name>
</gene>
<feature type="region of interest" description="Disordered" evidence="1">
    <location>
        <begin position="58"/>
        <end position="90"/>
    </location>
</feature>
<organism evidence="2 3">
    <name type="scientific">Halogranum gelatinilyticum</name>
    <dbReference type="NCBI Taxonomy" id="660521"/>
    <lineage>
        <taxon>Archaea</taxon>
        <taxon>Methanobacteriati</taxon>
        <taxon>Methanobacteriota</taxon>
        <taxon>Stenosarchaea group</taxon>
        <taxon>Halobacteria</taxon>
        <taxon>Halobacteriales</taxon>
        <taxon>Haloferacaceae</taxon>
    </lineage>
</organism>
<dbReference type="STRING" id="660521.SAMN04487949_0871"/>
<dbReference type="Pfam" id="PF23957">
    <property type="entry name" value="DUF7286"/>
    <property type="match status" value="1"/>
</dbReference>
<protein>
    <submittedName>
        <fullName evidence="2">Uncharacterized protein</fullName>
    </submittedName>
</protein>
<keyword evidence="3" id="KW-1185">Reference proteome</keyword>
<dbReference type="InterPro" id="IPR055710">
    <property type="entry name" value="DUF7286"/>
</dbReference>
<evidence type="ECO:0000256" key="1">
    <source>
        <dbReference type="SAM" id="MobiDB-lite"/>
    </source>
</evidence>
<evidence type="ECO:0000313" key="2">
    <source>
        <dbReference type="EMBL" id="SDM10640.1"/>
    </source>
</evidence>
<feature type="region of interest" description="Disordered" evidence="1">
    <location>
        <begin position="166"/>
        <end position="192"/>
    </location>
</feature>
<feature type="region of interest" description="Disordered" evidence="1">
    <location>
        <begin position="477"/>
        <end position="506"/>
    </location>
</feature>